<organism evidence="1">
    <name type="scientific">marine sediment metagenome</name>
    <dbReference type="NCBI Taxonomy" id="412755"/>
    <lineage>
        <taxon>unclassified sequences</taxon>
        <taxon>metagenomes</taxon>
        <taxon>ecological metagenomes</taxon>
    </lineage>
</organism>
<protein>
    <recommendedName>
        <fullName evidence="2">Transposase DDE domain-containing protein</fullName>
    </recommendedName>
</protein>
<dbReference type="AlphaFoldDB" id="X1LUC1"/>
<gene>
    <name evidence="1" type="ORF">S06H3_15339</name>
</gene>
<feature type="non-terminal residue" evidence="1">
    <location>
        <position position="1"/>
    </location>
</feature>
<proteinExistence type="predicted"/>
<evidence type="ECO:0008006" key="2">
    <source>
        <dbReference type="Google" id="ProtNLM"/>
    </source>
</evidence>
<dbReference type="EMBL" id="BARV01007543">
    <property type="protein sequence ID" value="GAI09416.1"/>
    <property type="molecule type" value="Genomic_DNA"/>
</dbReference>
<evidence type="ECO:0000313" key="1">
    <source>
        <dbReference type="EMBL" id="GAI09416.1"/>
    </source>
</evidence>
<reference evidence="1" key="1">
    <citation type="journal article" date="2014" name="Front. Microbiol.">
        <title>High frequency of phylogenetically diverse reductive dehalogenase-homologous genes in deep subseafloor sedimentary metagenomes.</title>
        <authorList>
            <person name="Kawai M."/>
            <person name="Futagami T."/>
            <person name="Toyoda A."/>
            <person name="Takaki Y."/>
            <person name="Nishi S."/>
            <person name="Hori S."/>
            <person name="Arai W."/>
            <person name="Tsubouchi T."/>
            <person name="Morono Y."/>
            <person name="Uchiyama I."/>
            <person name="Ito T."/>
            <person name="Fujiyama A."/>
            <person name="Inagaki F."/>
            <person name="Takami H."/>
        </authorList>
    </citation>
    <scope>NUCLEOTIDE SEQUENCE</scope>
    <source>
        <strain evidence="1">Expedition CK06-06</strain>
    </source>
</reference>
<name>X1LUC1_9ZZZZ</name>
<accession>X1LUC1</accession>
<sequence>IPAGKWKRIRVEACGLKKRTLRVYDTTITLPDYKDIRGKAKPIRQVAITGHGKIKPALIIANDFDIKTEVLIRKYTRRWLVEKGISEQVEFFHLNRISSSMVIKVDFDLVMTILAHNIYRLFALDLDRYVHHSDEKIYEKFVSIQGKVSIKGKEIIVDMKKRRDLPLILETMNNYKDLRYDIFKGRTMKFTGGTST</sequence>
<comment type="caution">
    <text evidence="1">The sequence shown here is derived from an EMBL/GenBank/DDBJ whole genome shotgun (WGS) entry which is preliminary data.</text>
</comment>